<dbReference type="EMBL" id="JAGEPF010000040">
    <property type="protein sequence ID" value="MBO2464953.1"/>
    <property type="molecule type" value="Genomic_DNA"/>
</dbReference>
<evidence type="ECO:0008006" key="3">
    <source>
        <dbReference type="Google" id="ProtNLM"/>
    </source>
</evidence>
<evidence type="ECO:0000313" key="1">
    <source>
        <dbReference type="EMBL" id="MBO2464953.1"/>
    </source>
</evidence>
<keyword evidence="2" id="KW-1185">Reference proteome</keyword>
<dbReference type="Gene3D" id="3.40.50.150">
    <property type="entry name" value="Vaccinia Virus protein VP39"/>
    <property type="match status" value="1"/>
</dbReference>
<sequence length="250" mass="27249">MQQAVMVVTESDVQRTYEEFYRIPRAGQIRLSDGGGPFGFDIHLALLVDQLIGMLGCDAICETGSFVGDTTLYLAARHPELPVRSCDIDPRHVAVTRRRLTGHSNATVECCDSPRLIADVTRRHTRPLCFLDAHWGDPWPLEQELELLATRTPTGGAVAVVHDFDIGHPRFSFDSYGGRDCGPGVLAMLGRPPAVYFTPRPEAPWPLPCLQTGRRAGAAVLAFGLDDSPLRNHPLLDVQGVPAPAPAPAR</sequence>
<comment type="caution">
    <text evidence="1">The sequence shown here is derived from an EMBL/GenBank/DDBJ whole genome shotgun (WGS) entry which is preliminary data.</text>
</comment>
<organism evidence="1 2">
    <name type="scientific">Actinomadura violacea</name>
    <dbReference type="NCBI Taxonomy" id="2819934"/>
    <lineage>
        <taxon>Bacteria</taxon>
        <taxon>Bacillati</taxon>
        <taxon>Actinomycetota</taxon>
        <taxon>Actinomycetes</taxon>
        <taxon>Streptosporangiales</taxon>
        <taxon>Thermomonosporaceae</taxon>
        <taxon>Actinomadura</taxon>
    </lineage>
</organism>
<name>A0ABS3S7G8_9ACTN</name>
<reference evidence="1 2" key="1">
    <citation type="submission" date="2021-03" db="EMBL/GenBank/DDBJ databases">
        <title>Actinomadura violae sp. nov., isolated from lichen in Thailand.</title>
        <authorList>
            <person name="Kanchanasin P."/>
            <person name="Saeng-In P."/>
            <person name="Phongsopitanun W."/>
            <person name="Yuki M."/>
            <person name="Kudo T."/>
            <person name="Ohkuma M."/>
            <person name="Tanasupawat S."/>
        </authorList>
    </citation>
    <scope>NUCLEOTIDE SEQUENCE [LARGE SCALE GENOMIC DNA]</scope>
    <source>
        <strain evidence="1 2">LCR2-06</strain>
    </source>
</reference>
<dbReference type="RefSeq" id="WP_208251816.1">
    <property type="nucleotide sequence ID" value="NZ_JAGEPF010000040.1"/>
</dbReference>
<accession>A0ABS3S7G8</accession>
<evidence type="ECO:0000313" key="2">
    <source>
        <dbReference type="Proteomes" id="UP000680206"/>
    </source>
</evidence>
<protein>
    <recommendedName>
        <fullName evidence="3">Class I SAM-dependent methyltransferase</fullName>
    </recommendedName>
</protein>
<gene>
    <name evidence="1" type="ORF">J4709_46050</name>
</gene>
<proteinExistence type="predicted"/>
<dbReference type="Proteomes" id="UP000680206">
    <property type="component" value="Unassembled WGS sequence"/>
</dbReference>
<dbReference type="SUPFAM" id="SSF53335">
    <property type="entry name" value="S-adenosyl-L-methionine-dependent methyltransferases"/>
    <property type="match status" value="1"/>
</dbReference>
<dbReference type="InterPro" id="IPR029063">
    <property type="entry name" value="SAM-dependent_MTases_sf"/>
</dbReference>